<dbReference type="PANTHER" id="PTHR43798">
    <property type="entry name" value="MONOACYLGLYCEROL LIPASE"/>
    <property type="match status" value="1"/>
</dbReference>
<dbReference type="InterPro" id="IPR029058">
    <property type="entry name" value="AB_hydrolase_fold"/>
</dbReference>
<accession>A0ABT9VXK5</accession>
<dbReference type="Proteomes" id="UP001235840">
    <property type="component" value="Unassembled WGS sequence"/>
</dbReference>
<dbReference type="RefSeq" id="WP_307393169.1">
    <property type="nucleotide sequence ID" value="NZ_BAAADK010000011.1"/>
</dbReference>
<gene>
    <name evidence="2" type="ORF">J2S11_001631</name>
</gene>
<dbReference type="PANTHER" id="PTHR43798:SF33">
    <property type="entry name" value="HYDROLASE, PUTATIVE (AFU_ORTHOLOGUE AFUA_2G14860)-RELATED"/>
    <property type="match status" value="1"/>
</dbReference>
<comment type="caution">
    <text evidence="2">The sequence shown here is derived from an EMBL/GenBank/DDBJ whole genome shotgun (WGS) entry which is preliminary data.</text>
</comment>
<protein>
    <submittedName>
        <fullName evidence="2">Pimeloyl-ACP methyl ester carboxylesterase</fullName>
    </submittedName>
</protein>
<evidence type="ECO:0000259" key="1">
    <source>
        <dbReference type="Pfam" id="PF12146"/>
    </source>
</evidence>
<dbReference type="InterPro" id="IPR022742">
    <property type="entry name" value="Hydrolase_4"/>
</dbReference>
<evidence type="ECO:0000313" key="2">
    <source>
        <dbReference type="EMBL" id="MDQ0165730.1"/>
    </source>
</evidence>
<dbReference type="Pfam" id="PF12146">
    <property type="entry name" value="Hydrolase_4"/>
    <property type="match status" value="1"/>
</dbReference>
<dbReference type="InterPro" id="IPR050266">
    <property type="entry name" value="AB_hydrolase_sf"/>
</dbReference>
<dbReference type="SUPFAM" id="SSF53474">
    <property type="entry name" value="alpha/beta-Hydrolases"/>
    <property type="match status" value="1"/>
</dbReference>
<name>A0ABT9VXK5_9BACI</name>
<dbReference type="Gene3D" id="3.40.50.1820">
    <property type="entry name" value="alpha/beta hydrolase"/>
    <property type="match status" value="1"/>
</dbReference>
<dbReference type="EMBL" id="JAUSTY010000005">
    <property type="protein sequence ID" value="MDQ0165730.1"/>
    <property type="molecule type" value="Genomic_DNA"/>
</dbReference>
<feature type="domain" description="Serine aminopeptidase S33" evidence="1">
    <location>
        <begin position="78"/>
        <end position="320"/>
    </location>
</feature>
<reference evidence="2 3" key="1">
    <citation type="submission" date="2023-07" db="EMBL/GenBank/DDBJ databases">
        <title>Genomic Encyclopedia of Type Strains, Phase IV (KMG-IV): sequencing the most valuable type-strain genomes for metagenomic binning, comparative biology and taxonomic classification.</title>
        <authorList>
            <person name="Goeker M."/>
        </authorList>
    </citation>
    <scope>NUCLEOTIDE SEQUENCE [LARGE SCALE GENOMIC DNA]</scope>
    <source>
        <strain evidence="2 3">DSM 12751</strain>
    </source>
</reference>
<organism evidence="2 3">
    <name type="scientific">Caldalkalibacillus horti</name>
    <dbReference type="NCBI Taxonomy" id="77523"/>
    <lineage>
        <taxon>Bacteria</taxon>
        <taxon>Bacillati</taxon>
        <taxon>Bacillota</taxon>
        <taxon>Bacilli</taxon>
        <taxon>Bacillales</taxon>
        <taxon>Bacillaceae</taxon>
        <taxon>Caldalkalibacillus</taxon>
    </lineage>
</organism>
<sequence>MKLFSTKKDFMISEQGISQIEKVMIGGIQQYLLIQSENVSNPVLLILHGGPGLPIPGVSSRSSDFVLATTTKELVKHYTLIFWDQRGSGKTFDKQISMESLNIDQFISDTHEVVQFLKNKFNEQKIYLAGYSWGTILGLRLVHENPSDFHAYIGISQIVNWTQNDVLCLEWTLNKARSNKNDKAIRELEQCGHPPYTESPDQWVTLRKWMAKYKTMIYTDGHVKHPGMKLAISLLLRSPDYSIQDTINTMAGFQKIYTQRMIEDFAEINFNETIKKVEVPVYFLHGRKDVHVYGELVDEFYEALEAPAGKHFFWLEKSSHIYHPDDAREIESILIDIKELLDNK</sequence>
<keyword evidence="3" id="KW-1185">Reference proteome</keyword>
<evidence type="ECO:0000313" key="3">
    <source>
        <dbReference type="Proteomes" id="UP001235840"/>
    </source>
</evidence>
<proteinExistence type="predicted"/>